<evidence type="ECO:0000313" key="1">
    <source>
        <dbReference type="Proteomes" id="UP000036681"/>
    </source>
</evidence>
<organism evidence="1 2">
    <name type="scientific">Ascaris lumbricoides</name>
    <name type="common">Giant roundworm</name>
    <dbReference type="NCBI Taxonomy" id="6252"/>
    <lineage>
        <taxon>Eukaryota</taxon>
        <taxon>Metazoa</taxon>
        <taxon>Ecdysozoa</taxon>
        <taxon>Nematoda</taxon>
        <taxon>Chromadorea</taxon>
        <taxon>Rhabditida</taxon>
        <taxon>Spirurina</taxon>
        <taxon>Ascaridomorpha</taxon>
        <taxon>Ascaridoidea</taxon>
        <taxon>Ascarididae</taxon>
        <taxon>Ascaris</taxon>
    </lineage>
</organism>
<sequence length="132" mass="15464">LKDPDKKREGYLRTFNAEVEAAFYERNSRARLRFCLIDWRRICADVGADTESSSVSALINHLMLDWAVIPPASLHSIHISMCAHNLCTYRWASVSTFHRIFRSSLHTNKILKFLSFPLFFFNFHLGVFHRIF</sequence>
<accession>A0A0M3IFQ9</accession>
<proteinExistence type="predicted"/>
<dbReference type="AlphaFoldDB" id="A0A0M3IFQ9"/>
<evidence type="ECO:0000313" key="2">
    <source>
        <dbReference type="WBParaSite" id="ALUE_0001706701-mRNA-1"/>
    </source>
</evidence>
<dbReference type="Proteomes" id="UP000036681">
    <property type="component" value="Unplaced"/>
</dbReference>
<protein>
    <submittedName>
        <fullName evidence="2">AAA_lid_7 domain-containing protein</fullName>
    </submittedName>
</protein>
<keyword evidence="1" id="KW-1185">Reference proteome</keyword>
<name>A0A0M3IFQ9_ASCLU</name>
<reference evidence="2" key="1">
    <citation type="submission" date="2017-02" db="UniProtKB">
        <authorList>
            <consortium name="WormBaseParasite"/>
        </authorList>
    </citation>
    <scope>IDENTIFICATION</scope>
</reference>
<dbReference type="WBParaSite" id="ALUE_0001706701-mRNA-1">
    <property type="protein sequence ID" value="ALUE_0001706701-mRNA-1"/>
    <property type="gene ID" value="ALUE_0001706701"/>
</dbReference>